<evidence type="ECO:0000256" key="1">
    <source>
        <dbReference type="SAM" id="MobiDB-lite"/>
    </source>
</evidence>
<dbReference type="AlphaFoldDB" id="A0A0A1VYR7"/>
<accession>A0A0A1VYR7</accession>
<evidence type="ECO:0000313" key="2">
    <source>
        <dbReference type="EMBL" id="GAL94917.1"/>
    </source>
</evidence>
<dbReference type="Proteomes" id="UP000030321">
    <property type="component" value="Unassembled WGS sequence"/>
</dbReference>
<sequence length="37" mass="4024">MLVGIRQEALLQEATPPQPPRRRGGKGGEISAYHPLV</sequence>
<organism evidence="2 3">
    <name type="scientific">Microcystis aeruginosa NIES-44</name>
    <dbReference type="NCBI Taxonomy" id="449439"/>
    <lineage>
        <taxon>Bacteria</taxon>
        <taxon>Bacillati</taxon>
        <taxon>Cyanobacteriota</taxon>
        <taxon>Cyanophyceae</taxon>
        <taxon>Oscillatoriophycideae</taxon>
        <taxon>Chroococcales</taxon>
        <taxon>Microcystaceae</taxon>
        <taxon>Microcystis</taxon>
    </lineage>
</organism>
<feature type="region of interest" description="Disordered" evidence="1">
    <location>
        <begin position="1"/>
        <end position="37"/>
    </location>
</feature>
<evidence type="ECO:0000313" key="3">
    <source>
        <dbReference type="Proteomes" id="UP000030321"/>
    </source>
</evidence>
<proteinExistence type="predicted"/>
<name>A0A0A1VYR7_MICAE</name>
<protein>
    <submittedName>
        <fullName evidence="2">Uncharacterized protein</fullName>
    </submittedName>
</protein>
<reference evidence="3" key="1">
    <citation type="journal article" date="2015" name="Genome">
        <title>Whole Genome Sequence of the Non-Microcystin-Producing Microcystis aeruginosa Strain NIES-44.</title>
        <authorList>
            <person name="Okano K."/>
            <person name="Miyata N."/>
            <person name="Ozaki Y."/>
        </authorList>
    </citation>
    <scope>NUCLEOTIDE SEQUENCE [LARGE SCALE GENOMIC DNA]</scope>
    <source>
        <strain evidence="3">NIES-44</strain>
    </source>
</reference>
<gene>
    <name evidence="2" type="ORF">N44_03772</name>
</gene>
<comment type="caution">
    <text evidence="2">The sequence shown here is derived from an EMBL/GenBank/DDBJ whole genome shotgun (WGS) entry which is preliminary data.</text>
</comment>
<dbReference type="EMBL" id="BBPA01000066">
    <property type="protein sequence ID" value="GAL94917.1"/>
    <property type="molecule type" value="Genomic_DNA"/>
</dbReference>